<organism evidence="1 2">
    <name type="scientific">Coraliomargarita akajimensis (strain DSM 45221 / IAM 15411 / JCM 23193 / KCTC 12865 / 04OKA010-24)</name>
    <dbReference type="NCBI Taxonomy" id="583355"/>
    <lineage>
        <taxon>Bacteria</taxon>
        <taxon>Pseudomonadati</taxon>
        <taxon>Verrucomicrobiota</taxon>
        <taxon>Opitutia</taxon>
        <taxon>Puniceicoccales</taxon>
        <taxon>Coraliomargaritaceae</taxon>
        <taxon>Coraliomargarita</taxon>
    </lineage>
</organism>
<gene>
    <name evidence="1" type="ordered locus">Caka_0583</name>
</gene>
<evidence type="ECO:0000313" key="1">
    <source>
        <dbReference type="EMBL" id="ADE53608.1"/>
    </source>
</evidence>
<accession>D5ENU9</accession>
<name>D5ENU9_CORAD</name>
<reference evidence="1 2" key="1">
    <citation type="journal article" date="2010" name="Stand. Genomic Sci.">
        <title>Complete genome sequence of Coraliomargarita akajimensis type strain (04OKA010-24).</title>
        <authorList>
            <person name="Mavromatis K."/>
            <person name="Abt B."/>
            <person name="Brambilla E."/>
            <person name="Lapidus A."/>
            <person name="Copeland A."/>
            <person name="Deshpande S."/>
            <person name="Nolan M."/>
            <person name="Lucas S."/>
            <person name="Tice H."/>
            <person name="Cheng J.F."/>
            <person name="Han C."/>
            <person name="Detter J.C."/>
            <person name="Woyke T."/>
            <person name="Goodwin L."/>
            <person name="Pitluck S."/>
            <person name="Held B."/>
            <person name="Brettin T."/>
            <person name="Tapia R."/>
            <person name="Ivanova N."/>
            <person name="Mikhailova N."/>
            <person name="Pati A."/>
            <person name="Liolios K."/>
            <person name="Chen A."/>
            <person name="Palaniappan K."/>
            <person name="Land M."/>
            <person name="Hauser L."/>
            <person name="Chang Y.J."/>
            <person name="Jeffries C.D."/>
            <person name="Rohde M."/>
            <person name="Goker M."/>
            <person name="Bristow J."/>
            <person name="Eisen J.A."/>
            <person name="Markowitz V."/>
            <person name="Hugenholtz P."/>
            <person name="Klenk H.P."/>
            <person name="Kyrpides N.C."/>
        </authorList>
    </citation>
    <scope>NUCLEOTIDE SEQUENCE [LARGE SCALE GENOMIC DNA]</scope>
    <source>
        <strain evidence="2">DSM 45221 / IAM 15411 / JCM 23193 / KCTC 12865</strain>
    </source>
</reference>
<dbReference type="HOGENOM" id="CLU_2914630_0_0_0"/>
<proteinExistence type="predicted"/>
<dbReference type="EMBL" id="CP001998">
    <property type="protein sequence ID" value="ADE53608.1"/>
    <property type="molecule type" value="Genomic_DNA"/>
</dbReference>
<dbReference type="Proteomes" id="UP000000925">
    <property type="component" value="Chromosome"/>
</dbReference>
<evidence type="ECO:0000313" key="2">
    <source>
        <dbReference type="Proteomes" id="UP000000925"/>
    </source>
</evidence>
<keyword evidence="2" id="KW-1185">Reference proteome</keyword>
<dbReference type="STRING" id="583355.Caka_0583"/>
<sequence>MEQALKEIVKVDGEKEKNAQIEELIVNLRNSDWTYDGYMDALINFTLKGKNGGSKTKESEL</sequence>
<protein>
    <submittedName>
        <fullName evidence="1">Uncharacterized protein</fullName>
    </submittedName>
</protein>
<dbReference type="KEGG" id="caa:Caka_0583"/>
<dbReference type="AlphaFoldDB" id="D5ENU9"/>